<sequence length="53" mass="6715">MPQLAPMNWIFLFFYSIIMFFIYKNLNYFINYKNINLNMNLNKNKTNKINWKW</sequence>
<dbReference type="GO" id="GO:0015078">
    <property type="term" value="F:proton transmembrane transporter activity"/>
    <property type="evidence" value="ECO:0007669"/>
    <property type="project" value="InterPro"/>
</dbReference>
<geneLocation type="mitochondrion" evidence="14"/>
<keyword evidence="8 13" id="KW-1133">Transmembrane helix</keyword>
<evidence type="ECO:0000256" key="12">
    <source>
        <dbReference type="RuleBase" id="RU003661"/>
    </source>
</evidence>
<dbReference type="RefSeq" id="YP_010155760.1">
    <property type="nucleotide sequence ID" value="NC_057219.1"/>
</dbReference>
<evidence type="ECO:0000256" key="5">
    <source>
        <dbReference type="ARBA" id="ARBA00022547"/>
    </source>
</evidence>
<keyword evidence="5 12" id="KW-0138">CF(0)</keyword>
<evidence type="ECO:0000256" key="8">
    <source>
        <dbReference type="ARBA" id="ARBA00022989"/>
    </source>
</evidence>
<comment type="similarity">
    <text evidence="2 12">Belongs to the ATPase protein 8 family.</text>
</comment>
<dbReference type="Pfam" id="PF00895">
    <property type="entry name" value="ATP-synt_8"/>
    <property type="match status" value="1"/>
</dbReference>
<protein>
    <recommendedName>
        <fullName evidence="12">ATP synthase complex subunit 8</fullName>
    </recommendedName>
</protein>
<dbReference type="CTD" id="4509"/>
<dbReference type="GeneID" id="67159285"/>
<evidence type="ECO:0000256" key="7">
    <source>
        <dbReference type="ARBA" id="ARBA00022781"/>
    </source>
</evidence>
<dbReference type="InterPro" id="IPR001421">
    <property type="entry name" value="ATP8_metazoa"/>
</dbReference>
<evidence type="ECO:0000256" key="9">
    <source>
        <dbReference type="ARBA" id="ARBA00023065"/>
    </source>
</evidence>
<evidence type="ECO:0000313" key="14">
    <source>
        <dbReference type="EMBL" id="QQY84951.1"/>
    </source>
</evidence>
<reference evidence="14" key="1">
    <citation type="journal article" date="2019" name="Mitochondrial DNA Part B Resour">
        <title>The complete mitochondrial genome of Conwentzia sinica (Neuroptera: Coniopterygidae).</title>
        <authorList>
            <person name="Song J."/>
            <person name="Dong J."/>
            <person name="Ma M."/>
            <person name="Yi H."/>
            <person name="Liu Z."/>
        </authorList>
    </citation>
    <scope>NUCLEOTIDE SEQUENCE</scope>
</reference>
<proteinExistence type="inferred from homology"/>
<name>A0A7U1G3F7_9NEOP</name>
<reference evidence="14" key="2">
    <citation type="submission" date="2019-07" db="EMBL/GenBank/DDBJ databases">
        <authorList>
            <person name="Liu Z.Q."/>
        </authorList>
    </citation>
    <scope>NUCLEOTIDE SEQUENCE</scope>
</reference>
<keyword evidence="4 12" id="KW-0813">Transport</keyword>
<organism evidence="14">
    <name type="scientific">Conwentzia sinica</name>
    <dbReference type="NCBI Taxonomy" id="450904"/>
    <lineage>
        <taxon>Eukaryota</taxon>
        <taxon>Metazoa</taxon>
        <taxon>Ecdysozoa</taxon>
        <taxon>Arthropoda</taxon>
        <taxon>Hexapoda</taxon>
        <taxon>Insecta</taxon>
        <taxon>Pterygota</taxon>
        <taxon>Neoptera</taxon>
        <taxon>Endopterygota</taxon>
        <taxon>Neuroptera</taxon>
        <taxon>Hemerobiiformia</taxon>
        <taxon>Coniopterygidae</taxon>
        <taxon>Coniopteryginae</taxon>
        <taxon>Conwentzia</taxon>
    </lineage>
</organism>
<evidence type="ECO:0000256" key="3">
    <source>
        <dbReference type="ARBA" id="ARBA00011291"/>
    </source>
</evidence>
<keyword evidence="7 12" id="KW-0375">Hydrogen ion transport</keyword>
<keyword evidence="11 13" id="KW-0472">Membrane</keyword>
<keyword evidence="10 12" id="KW-0496">Mitochondrion</keyword>
<dbReference type="EMBL" id="MN200022">
    <property type="protein sequence ID" value="QQY84951.1"/>
    <property type="molecule type" value="Genomic_DNA"/>
</dbReference>
<dbReference type="GO" id="GO:0015986">
    <property type="term" value="P:proton motive force-driven ATP synthesis"/>
    <property type="evidence" value="ECO:0007669"/>
    <property type="project" value="InterPro"/>
</dbReference>
<dbReference type="GO" id="GO:0031966">
    <property type="term" value="C:mitochondrial membrane"/>
    <property type="evidence" value="ECO:0007669"/>
    <property type="project" value="UniProtKB-SubCell"/>
</dbReference>
<dbReference type="GO" id="GO:0045259">
    <property type="term" value="C:proton-transporting ATP synthase complex"/>
    <property type="evidence" value="ECO:0007669"/>
    <property type="project" value="UniProtKB-KW"/>
</dbReference>
<evidence type="ECO:0000256" key="13">
    <source>
        <dbReference type="SAM" id="Phobius"/>
    </source>
</evidence>
<keyword evidence="6 12" id="KW-0812">Transmembrane</keyword>
<evidence type="ECO:0000256" key="2">
    <source>
        <dbReference type="ARBA" id="ARBA00008892"/>
    </source>
</evidence>
<comment type="subunit">
    <text evidence="3">F-type ATPases have 2 components, CF(1) - the catalytic core - and CF(0) - the membrane proton channel.</text>
</comment>
<evidence type="ECO:0000256" key="1">
    <source>
        <dbReference type="ARBA" id="ARBA00004304"/>
    </source>
</evidence>
<evidence type="ECO:0000256" key="10">
    <source>
        <dbReference type="ARBA" id="ARBA00023128"/>
    </source>
</evidence>
<keyword evidence="9 12" id="KW-0406">Ion transport</keyword>
<gene>
    <name evidence="14" type="primary">ATP8</name>
</gene>
<feature type="transmembrane region" description="Helical" evidence="13">
    <location>
        <begin position="6"/>
        <end position="23"/>
    </location>
</feature>
<comment type="subcellular location">
    <subcellularLocation>
        <location evidence="1 12">Mitochondrion membrane</location>
        <topology evidence="1 12">Single-pass membrane protein</topology>
    </subcellularLocation>
</comment>
<evidence type="ECO:0000256" key="11">
    <source>
        <dbReference type="ARBA" id="ARBA00023136"/>
    </source>
</evidence>
<accession>A0A7U1G3F7</accession>
<dbReference type="AlphaFoldDB" id="A0A7U1G3F7"/>
<evidence type="ECO:0000256" key="4">
    <source>
        <dbReference type="ARBA" id="ARBA00022448"/>
    </source>
</evidence>
<evidence type="ECO:0000256" key="6">
    <source>
        <dbReference type="ARBA" id="ARBA00022692"/>
    </source>
</evidence>